<dbReference type="GO" id="GO:0005802">
    <property type="term" value="C:trans-Golgi network"/>
    <property type="evidence" value="ECO:0007669"/>
    <property type="project" value="TreeGrafter"/>
</dbReference>
<keyword evidence="1 12" id="KW-0645">Protease</keyword>
<evidence type="ECO:0000256" key="2">
    <source>
        <dbReference type="ARBA" id="ARBA00022692"/>
    </source>
</evidence>
<dbReference type="InterPro" id="IPR035993">
    <property type="entry name" value="Notch-like_dom_sf"/>
</dbReference>
<dbReference type="KEGG" id="ehx:EMIHUDRAFT_463751"/>
<feature type="domain" description="Kringle" evidence="16">
    <location>
        <begin position="705"/>
        <end position="742"/>
    </location>
</feature>
<evidence type="ECO:0000256" key="9">
    <source>
        <dbReference type="ARBA" id="ARBA00023180"/>
    </source>
</evidence>
<evidence type="ECO:0000259" key="19">
    <source>
        <dbReference type="PROSITE" id="PS51829"/>
    </source>
</evidence>
<dbReference type="EnsemblProtists" id="EOD21703">
    <property type="protein sequence ID" value="EOD21703"/>
    <property type="gene ID" value="EMIHUDRAFT_463751"/>
</dbReference>
<feature type="signal peptide" evidence="15">
    <location>
        <begin position="1"/>
        <end position="22"/>
    </location>
</feature>
<dbReference type="PROSITE" id="PS51892">
    <property type="entry name" value="SUBTILASE"/>
    <property type="match status" value="1"/>
</dbReference>
<keyword evidence="3" id="KW-0677">Repeat</keyword>
<feature type="chain" id="PRO_5044198108" description="Subtilisin" evidence="15">
    <location>
        <begin position="23"/>
        <end position="973"/>
    </location>
</feature>
<dbReference type="PROSITE" id="PS50258">
    <property type="entry name" value="LNR"/>
    <property type="match status" value="1"/>
</dbReference>
<dbReference type="Gene3D" id="3.30.300.320">
    <property type="match status" value="1"/>
</dbReference>
<dbReference type="GO" id="GO:0000139">
    <property type="term" value="C:Golgi membrane"/>
    <property type="evidence" value="ECO:0007669"/>
    <property type="project" value="TreeGrafter"/>
</dbReference>
<dbReference type="SUPFAM" id="SSF55811">
    <property type="entry name" value="Nudix"/>
    <property type="match status" value="1"/>
</dbReference>
<dbReference type="PROSITE" id="PS50070">
    <property type="entry name" value="KRINGLE_2"/>
    <property type="match status" value="1"/>
</dbReference>
<keyword evidence="21" id="KW-1185">Reference proteome</keyword>
<keyword evidence="5 12" id="KW-0720">Serine protease</keyword>
<dbReference type="SUPFAM" id="SSF90193">
    <property type="entry name" value="Notch domain"/>
    <property type="match status" value="1"/>
</dbReference>
<dbReference type="GO" id="GO:0004252">
    <property type="term" value="F:serine-type endopeptidase activity"/>
    <property type="evidence" value="ECO:0007669"/>
    <property type="project" value="UniProtKB-UniRule"/>
</dbReference>
<dbReference type="PROSITE" id="PS00893">
    <property type="entry name" value="NUDIX_BOX"/>
    <property type="match status" value="1"/>
</dbReference>
<evidence type="ECO:0000256" key="14">
    <source>
        <dbReference type="SAM" id="Phobius"/>
    </source>
</evidence>
<dbReference type="InterPro" id="IPR000001">
    <property type="entry name" value="Kringle"/>
</dbReference>
<evidence type="ECO:0000259" key="16">
    <source>
        <dbReference type="PROSITE" id="PS50070"/>
    </source>
</evidence>
<name>A0A0D3JDW8_EMIH1</name>
<dbReference type="SUPFAM" id="SSF57440">
    <property type="entry name" value="Kringle-like"/>
    <property type="match status" value="1"/>
</dbReference>
<evidence type="ECO:0000259" key="17">
    <source>
        <dbReference type="PROSITE" id="PS50258"/>
    </source>
</evidence>
<dbReference type="PRINTS" id="PR00723">
    <property type="entry name" value="SUBTILISIN"/>
</dbReference>
<evidence type="ECO:0000256" key="5">
    <source>
        <dbReference type="ARBA" id="ARBA00022825"/>
    </source>
</evidence>
<keyword evidence="2 14" id="KW-0812">Transmembrane</keyword>
<feature type="active site" description="Charge relay system" evidence="11 12">
    <location>
        <position position="317"/>
    </location>
</feature>
<evidence type="ECO:0000256" key="15">
    <source>
        <dbReference type="SAM" id="SignalP"/>
    </source>
</evidence>
<dbReference type="InterPro" id="IPR023828">
    <property type="entry name" value="Peptidase_S8_Ser-AS"/>
</dbReference>
<dbReference type="AlphaFoldDB" id="A0A0D3JDW8"/>
<dbReference type="InterPro" id="IPR013806">
    <property type="entry name" value="Kringle-like"/>
</dbReference>
<dbReference type="PANTHER" id="PTHR42884:SF14">
    <property type="entry name" value="NEUROENDOCRINE CONVERTASE 1"/>
    <property type="match status" value="1"/>
</dbReference>
<dbReference type="PROSITE" id="PS51829">
    <property type="entry name" value="P_HOMO_B"/>
    <property type="match status" value="1"/>
</dbReference>
<feature type="domain" description="LNR" evidence="17">
    <location>
        <begin position="190"/>
        <end position="220"/>
    </location>
</feature>
<dbReference type="SUPFAM" id="SSF52743">
    <property type="entry name" value="Subtilisin-like"/>
    <property type="match status" value="1"/>
</dbReference>
<dbReference type="Pfam" id="PF00066">
    <property type="entry name" value="Notch"/>
    <property type="match status" value="1"/>
</dbReference>
<dbReference type="RefSeq" id="XP_005774132.1">
    <property type="nucleotide sequence ID" value="XM_005774075.1"/>
</dbReference>
<dbReference type="InterPro" id="IPR020084">
    <property type="entry name" value="NUDIX_hydrolase_CS"/>
</dbReference>
<feature type="transmembrane region" description="Helical" evidence="14">
    <location>
        <begin position="922"/>
        <end position="941"/>
    </location>
</feature>
<dbReference type="Pfam" id="PF00082">
    <property type="entry name" value="Peptidase_S8"/>
    <property type="match status" value="1"/>
</dbReference>
<evidence type="ECO:0000313" key="20">
    <source>
        <dbReference type="EnsemblProtists" id="EOD21703"/>
    </source>
</evidence>
<evidence type="ECO:0000256" key="7">
    <source>
        <dbReference type="ARBA" id="ARBA00023136"/>
    </source>
</evidence>
<evidence type="ECO:0000256" key="12">
    <source>
        <dbReference type="PROSITE-ProRule" id="PRU01240"/>
    </source>
</evidence>
<evidence type="ECO:0000256" key="4">
    <source>
        <dbReference type="ARBA" id="ARBA00022801"/>
    </source>
</evidence>
<dbReference type="InterPro" id="IPR015797">
    <property type="entry name" value="NUDIX_hydrolase-like_dom_sf"/>
</dbReference>
<reference evidence="21" key="1">
    <citation type="journal article" date="2013" name="Nature">
        <title>Pan genome of the phytoplankton Emiliania underpins its global distribution.</title>
        <authorList>
            <person name="Read B.A."/>
            <person name="Kegel J."/>
            <person name="Klute M.J."/>
            <person name="Kuo A."/>
            <person name="Lefebvre S.C."/>
            <person name="Maumus F."/>
            <person name="Mayer C."/>
            <person name="Miller J."/>
            <person name="Monier A."/>
            <person name="Salamov A."/>
            <person name="Young J."/>
            <person name="Aguilar M."/>
            <person name="Claverie J.M."/>
            <person name="Frickenhaus S."/>
            <person name="Gonzalez K."/>
            <person name="Herman E.K."/>
            <person name="Lin Y.C."/>
            <person name="Napier J."/>
            <person name="Ogata H."/>
            <person name="Sarno A.F."/>
            <person name="Shmutz J."/>
            <person name="Schroeder D."/>
            <person name="de Vargas C."/>
            <person name="Verret F."/>
            <person name="von Dassow P."/>
            <person name="Valentin K."/>
            <person name="Van de Peer Y."/>
            <person name="Wheeler G."/>
            <person name="Dacks J.B."/>
            <person name="Delwiche C.F."/>
            <person name="Dyhrman S.T."/>
            <person name="Glockner G."/>
            <person name="John U."/>
            <person name="Richards T."/>
            <person name="Worden A.Z."/>
            <person name="Zhang X."/>
            <person name="Grigoriev I.V."/>
            <person name="Allen A.E."/>
            <person name="Bidle K."/>
            <person name="Borodovsky M."/>
            <person name="Bowler C."/>
            <person name="Brownlee C."/>
            <person name="Cock J.M."/>
            <person name="Elias M."/>
            <person name="Gladyshev V.N."/>
            <person name="Groth M."/>
            <person name="Guda C."/>
            <person name="Hadaegh A."/>
            <person name="Iglesias-Rodriguez M.D."/>
            <person name="Jenkins J."/>
            <person name="Jones B.M."/>
            <person name="Lawson T."/>
            <person name="Leese F."/>
            <person name="Lindquist E."/>
            <person name="Lobanov A."/>
            <person name="Lomsadze A."/>
            <person name="Malik S.B."/>
            <person name="Marsh M.E."/>
            <person name="Mackinder L."/>
            <person name="Mock T."/>
            <person name="Mueller-Roeber B."/>
            <person name="Pagarete A."/>
            <person name="Parker M."/>
            <person name="Probert I."/>
            <person name="Quesneville H."/>
            <person name="Raines C."/>
            <person name="Rensing S.A."/>
            <person name="Riano-Pachon D.M."/>
            <person name="Richier S."/>
            <person name="Rokitta S."/>
            <person name="Shiraiwa Y."/>
            <person name="Soanes D.M."/>
            <person name="van der Giezen M."/>
            <person name="Wahlund T.M."/>
            <person name="Williams B."/>
            <person name="Wilson W."/>
            <person name="Wolfe G."/>
            <person name="Wurch L.L."/>
        </authorList>
    </citation>
    <scope>NUCLEOTIDE SEQUENCE</scope>
</reference>
<dbReference type="InterPro" id="IPR000086">
    <property type="entry name" value="NUDIX_hydrolase_dom"/>
</dbReference>
<dbReference type="InterPro" id="IPR000800">
    <property type="entry name" value="Notch_dom"/>
</dbReference>
<keyword evidence="4 12" id="KW-0378">Hydrolase</keyword>
<feature type="domain" description="P/Homo B" evidence="19">
    <location>
        <begin position="721"/>
        <end position="915"/>
    </location>
</feature>
<comment type="similarity">
    <text evidence="12">Belongs to the peptidase S8 family.</text>
</comment>
<keyword evidence="9" id="KW-0325">Glycoprotein</keyword>
<organism evidence="20 21">
    <name type="scientific">Emiliania huxleyi (strain CCMP1516)</name>
    <dbReference type="NCBI Taxonomy" id="280463"/>
    <lineage>
        <taxon>Eukaryota</taxon>
        <taxon>Haptista</taxon>
        <taxon>Haptophyta</taxon>
        <taxon>Prymnesiophyceae</taxon>
        <taxon>Isochrysidales</taxon>
        <taxon>Noelaerhabdaceae</taxon>
        <taxon>Emiliania</taxon>
    </lineage>
</organism>
<keyword evidence="15" id="KW-0732">Signal</keyword>
<reference evidence="20" key="2">
    <citation type="submission" date="2024-10" db="UniProtKB">
        <authorList>
            <consortium name="EnsemblProtists"/>
        </authorList>
    </citation>
    <scope>IDENTIFICATION</scope>
</reference>
<evidence type="ECO:0000256" key="3">
    <source>
        <dbReference type="ARBA" id="ARBA00022737"/>
    </source>
</evidence>
<dbReference type="Gene3D" id="2.60.120.260">
    <property type="entry name" value="Galactose-binding domain-like"/>
    <property type="match status" value="1"/>
</dbReference>
<keyword evidence="6 14" id="KW-1133">Transmembrane helix</keyword>
<dbReference type="SUPFAM" id="SSF49785">
    <property type="entry name" value="Galactose-binding domain-like"/>
    <property type="match status" value="1"/>
</dbReference>
<dbReference type="GeneID" id="17267210"/>
<proteinExistence type="inferred from homology"/>
<dbReference type="HOGENOM" id="CLU_012808_0_0_1"/>
<dbReference type="InterPro" id="IPR036852">
    <property type="entry name" value="Peptidase_S8/S53_dom_sf"/>
</dbReference>
<sequence length="973" mass="103604">MELLWFMLGTLAVAAAVAGALCLLGTPSASASASALATASVRTGAGGGKPGNGRSYPRARAATVPVRCDPGGRLAVLLVRSRNHPESFVFPGGGIEPGESEQEAARRETEEEAGVVGRIGRRLGSHSDERRNTTALFVLHAGERGNRQWHSLGVVGTRASEAEREELATRAGRAEIADAPAPARRRWPSCPHFCPDSFIGDGYCDQTCNSAACLYDGGDCGHDGGFEPYTCSGCTALGYVWCPGAALCYAQPSVSRPGDSDMCPYSAWVNSSGCDSKYESISDPLYEPNQWAYDLINVEPVWASGVTGAGVTINIVDLGPDHTHPDFEYKYDSEASCPRSEINIDNHGTTCAAIALASANNECSRGVAYDANLSKCSFRENSLEEMMSLHSPYALETNMISSNSWGVVPCSELDVERRSRFRRLQTCPFAPVAVVGTSPCDSCTDSWLPGSCDSTILEYCTNPYNYEADEECAEWTHLWTECSFQHLNPLQVTYFMRGVHSGRSGLGIVYVFAAGNGHGEGDDVNHQLFQHDRFTISVGATDKRGRHSYYSTTGASLFISAPGGDAGDHTNSWFVASNGGGCAAQSQGTSYACPVVSGVVALMLEAAPHLTHRDVQGVLAETSYVTDPDDEGWTTNAAGYHHNVKFGFGMVDANAAVMAARSWTKWTEESLVKAHGLGEFRLPVTTEGCVCRQAWVHHPHDPVSNFCGNPGGDAREWCFVTDPTCQGATWGYCADAAPLPVVVPHDGTTLARTVEVDAPSPDFFTEWVEVYLFLDHTSRGDLQVELTSPSGTRSVLMPGPRPEDENPAPLECSPATDTCSTRNDGVCDNPSTCACDYNDCEEAGWIGAGGAGPSLRHPTFNWKMTTVRAWGEVPDGTWTLSVTDTKPDSVAVAFYAAVAATLSVSLAATLGVALAIVSFKAAAVASLGVGASLLGVGYCIYSKKAGRRRARVSAVVKMEQGGAPASKVLTERT</sequence>
<evidence type="ECO:0008006" key="22">
    <source>
        <dbReference type="Google" id="ProtNLM"/>
    </source>
</evidence>
<dbReference type="Gene3D" id="3.90.79.10">
    <property type="entry name" value="Nucleoside Triphosphate Pyrophosphohydrolase"/>
    <property type="match status" value="1"/>
</dbReference>
<dbReference type="Proteomes" id="UP000013827">
    <property type="component" value="Unassembled WGS sequence"/>
</dbReference>
<evidence type="ECO:0000256" key="1">
    <source>
        <dbReference type="ARBA" id="ARBA00022670"/>
    </source>
</evidence>
<dbReference type="GO" id="GO:0016485">
    <property type="term" value="P:protein processing"/>
    <property type="evidence" value="ECO:0007669"/>
    <property type="project" value="TreeGrafter"/>
</dbReference>
<evidence type="ECO:0000256" key="11">
    <source>
        <dbReference type="PIRSR" id="PIRSR615500-1"/>
    </source>
</evidence>
<comment type="subcellular location">
    <subcellularLocation>
        <location evidence="10">Endomembrane system</location>
        <topology evidence="10">Single-pass type I membrane protein</topology>
    </subcellularLocation>
</comment>
<evidence type="ECO:0000256" key="8">
    <source>
        <dbReference type="ARBA" id="ARBA00023157"/>
    </source>
</evidence>
<dbReference type="InterPro" id="IPR008979">
    <property type="entry name" value="Galactose-bd-like_sf"/>
</dbReference>
<dbReference type="eggNOG" id="KOG2839">
    <property type="taxonomic scope" value="Eukaryota"/>
</dbReference>
<dbReference type="eggNOG" id="KOG3525">
    <property type="taxonomic scope" value="Eukaryota"/>
</dbReference>
<dbReference type="Gene3D" id="3.40.50.200">
    <property type="entry name" value="Peptidase S8/S53 domain"/>
    <property type="match status" value="2"/>
</dbReference>
<feature type="region of interest" description="Disordered" evidence="13">
    <location>
        <begin position="789"/>
        <end position="809"/>
    </location>
</feature>
<dbReference type="PaxDb" id="2903-EOD21703"/>
<evidence type="ECO:0000256" key="13">
    <source>
        <dbReference type="SAM" id="MobiDB-lite"/>
    </source>
</evidence>
<dbReference type="PROSITE" id="PS00138">
    <property type="entry name" value="SUBTILASE_SER"/>
    <property type="match status" value="1"/>
</dbReference>
<dbReference type="Pfam" id="PF00293">
    <property type="entry name" value="NUDIX"/>
    <property type="match status" value="1"/>
</dbReference>
<dbReference type="STRING" id="2903.R1CG14"/>
<feature type="domain" description="Nudix hydrolase" evidence="18">
    <location>
        <begin position="57"/>
        <end position="184"/>
    </location>
</feature>
<dbReference type="Pfam" id="PF01483">
    <property type="entry name" value="P_proprotein"/>
    <property type="match status" value="2"/>
</dbReference>
<dbReference type="PANTHER" id="PTHR42884">
    <property type="entry name" value="PROPROTEIN CONVERTASE SUBTILISIN/KEXIN-RELATED"/>
    <property type="match status" value="1"/>
</dbReference>
<dbReference type="InterPro" id="IPR000209">
    <property type="entry name" value="Peptidase_S8/S53_dom"/>
</dbReference>
<dbReference type="eggNOG" id="KOG3526">
    <property type="taxonomic scope" value="Eukaryota"/>
</dbReference>
<evidence type="ECO:0000259" key="18">
    <source>
        <dbReference type="PROSITE" id="PS51462"/>
    </source>
</evidence>
<accession>A0A0D3JDW8</accession>
<evidence type="ECO:0000256" key="10">
    <source>
        <dbReference type="ARBA" id="ARBA00046288"/>
    </source>
</evidence>
<dbReference type="PROSITE" id="PS51462">
    <property type="entry name" value="NUDIX"/>
    <property type="match status" value="1"/>
</dbReference>
<dbReference type="InterPro" id="IPR015500">
    <property type="entry name" value="Peptidase_S8_subtilisin-rel"/>
</dbReference>
<dbReference type="InterPro" id="IPR002884">
    <property type="entry name" value="P_dom"/>
</dbReference>
<dbReference type="SMART" id="SM00004">
    <property type="entry name" value="NL"/>
    <property type="match status" value="1"/>
</dbReference>
<keyword evidence="7 14" id="KW-0472">Membrane</keyword>
<protein>
    <recommendedName>
        <fullName evidence="22">Subtilisin</fullName>
    </recommendedName>
</protein>
<feature type="active site" description="Charge relay system" evidence="11 12">
    <location>
        <position position="347"/>
    </location>
</feature>
<evidence type="ECO:0000313" key="21">
    <source>
        <dbReference type="Proteomes" id="UP000013827"/>
    </source>
</evidence>
<evidence type="ECO:0000256" key="6">
    <source>
        <dbReference type="ARBA" id="ARBA00022989"/>
    </source>
</evidence>
<keyword evidence="8" id="KW-1015">Disulfide bond</keyword>
<feature type="active site" description="Charge relay system" evidence="11 12">
    <location>
        <position position="590"/>
    </location>
</feature>